<evidence type="ECO:0000256" key="13">
    <source>
        <dbReference type="ARBA" id="ARBA00022989"/>
    </source>
</evidence>
<evidence type="ECO:0000256" key="9">
    <source>
        <dbReference type="ARBA" id="ARBA00022516"/>
    </source>
</evidence>
<dbReference type="GeneID" id="93091217"/>
<evidence type="ECO:0000256" key="15">
    <source>
        <dbReference type="ARBA" id="ARBA00023136"/>
    </source>
</evidence>
<keyword evidence="16" id="KW-0594">Phospholipid biosynthesis</keyword>
<evidence type="ECO:0000256" key="8">
    <source>
        <dbReference type="ARBA" id="ARBA00022475"/>
    </source>
</evidence>
<evidence type="ECO:0000256" key="5">
    <source>
        <dbReference type="ARBA" id="ARBA00010185"/>
    </source>
</evidence>
<dbReference type="EMBL" id="UFVD01000001">
    <property type="protein sequence ID" value="SUX10588.1"/>
    <property type="molecule type" value="Genomic_DNA"/>
</dbReference>
<dbReference type="RefSeq" id="WP_089182979.1">
    <property type="nucleotide sequence ID" value="NZ_CP043427.1"/>
</dbReference>
<dbReference type="STRING" id="32024.GCA_000788295_01204"/>
<evidence type="ECO:0000256" key="7">
    <source>
        <dbReference type="ARBA" id="ARBA00019373"/>
    </source>
</evidence>
<dbReference type="GO" id="GO:0005886">
    <property type="term" value="C:plasma membrane"/>
    <property type="evidence" value="ECO:0007669"/>
    <property type="project" value="UniProtKB-SubCell"/>
</dbReference>
<keyword evidence="10 18" id="KW-0808">Transferase</keyword>
<keyword evidence="15" id="KW-0472">Membrane</keyword>
<dbReference type="UniPathway" id="UPA00557">
    <property type="reaction ID" value="UER00614"/>
</dbReference>
<keyword evidence="8" id="KW-1003">Cell membrane</keyword>
<dbReference type="GO" id="GO:0004605">
    <property type="term" value="F:phosphatidate cytidylyltransferase activity"/>
    <property type="evidence" value="ECO:0007669"/>
    <property type="project" value="UniProtKB-EC"/>
</dbReference>
<dbReference type="PROSITE" id="PS01315">
    <property type="entry name" value="CDS"/>
    <property type="match status" value="1"/>
</dbReference>
<evidence type="ECO:0000256" key="6">
    <source>
        <dbReference type="ARBA" id="ARBA00012487"/>
    </source>
</evidence>
<sequence>MNSKIYTGIILFALLILVCVLDIFIINFLLFGVVIYFAFLESLKLFDIKNRNLVYLALAFYLFVFIFSSNDEVNFISPKLIGCYMLVLASFVAYFKVENLKILYPFLYPLAPFLIMFDIYISFGINYIFYMLFTAIVCDSGAYFVGKKFGKTSFSKSSPNKTLEGVMGGVVLASIGGALISYNLFDFVFIKAILVSFLIAIFGVFGDLFESYIKRIAGVKDSGDIFPGHGGMLDRIDAYLFASVAMYLVLV</sequence>
<dbReference type="PANTHER" id="PTHR46382">
    <property type="entry name" value="PHOSPHATIDATE CYTIDYLYLTRANSFERASE"/>
    <property type="match status" value="1"/>
</dbReference>
<evidence type="ECO:0000256" key="11">
    <source>
        <dbReference type="ARBA" id="ARBA00022692"/>
    </source>
</evidence>
<dbReference type="Pfam" id="PF01148">
    <property type="entry name" value="CTP_transf_1"/>
    <property type="match status" value="1"/>
</dbReference>
<dbReference type="PANTHER" id="PTHR46382:SF1">
    <property type="entry name" value="PHOSPHATIDATE CYTIDYLYLTRANSFERASE"/>
    <property type="match status" value="1"/>
</dbReference>
<dbReference type="OrthoDB" id="9799199at2"/>
<evidence type="ECO:0000256" key="14">
    <source>
        <dbReference type="ARBA" id="ARBA00023098"/>
    </source>
</evidence>
<evidence type="ECO:0000256" key="12">
    <source>
        <dbReference type="ARBA" id="ARBA00022695"/>
    </source>
</evidence>
<dbReference type="AlphaFoldDB" id="A0A381DIT5"/>
<comment type="similarity">
    <text evidence="5 18">Belongs to the CDS family.</text>
</comment>
<evidence type="ECO:0000256" key="3">
    <source>
        <dbReference type="ARBA" id="ARBA00005119"/>
    </source>
</evidence>
<keyword evidence="14" id="KW-0443">Lipid metabolism</keyword>
<evidence type="ECO:0000256" key="4">
    <source>
        <dbReference type="ARBA" id="ARBA00005189"/>
    </source>
</evidence>
<dbReference type="Proteomes" id="UP000254920">
    <property type="component" value="Unassembled WGS sequence"/>
</dbReference>
<evidence type="ECO:0000313" key="20">
    <source>
        <dbReference type="Proteomes" id="UP000254920"/>
    </source>
</evidence>
<keyword evidence="9" id="KW-0444">Lipid biosynthesis</keyword>
<evidence type="ECO:0000256" key="18">
    <source>
        <dbReference type="RuleBase" id="RU003938"/>
    </source>
</evidence>
<keyword evidence="11 18" id="KW-0812">Transmembrane</keyword>
<keyword evidence="20" id="KW-1185">Reference proteome</keyword>
<evidence type="ECO:0000313" key="19">
    <source>
        <dbReference type="EMBL" id="SUX10588.1"/>
    </source>
</evidence>
<comment type="subcellular location">
    <subcellularLocation>
        <location evidence="2">Cell membrane</location>
        <topology evidence="2">Multi-pass membrane protein</topology>
    </subcellularLocation>
</comment>
<evidence type="ECO:0000256" key="10">
    <source>
        <dbReference type="ARBA" id="ARBA00022679"/>
    </source>
</evidence>
<comment type="pathway">
    <text evidence="3 18">Phospholipid metabolism; CDP-diacylglycerol biosynthesis; CDP-diacylglycerol from sn-glycerol 3-phosphate: step 3/3.</text>
</comment>
<keyword evidence="17" id="KW-1208">Phospholipid metabolism</keyword>
<accession>A0A381DIT5</accession>
<proteinExistence type="inferred from homology"/>
<gene>
    <name evidence="19" type="primary">cdsA</name>
    <name evidence="19" type="ORF">NCTC12475_00785</name>
</gene>
<name>A0A381DIT5_9BACT</name>
<organism evidence="19 20">
    <name type="scientific">Campylobacter sputorum subsp. sputorum</name>
    <dbReference type="NCBI Taxonomy" id="32024"/>
    <lineage>
        <taxon>Bacteria</taxon>
        <taxon>Pseudomonadati</taxon>
        <taxon>Campylobacterota</taxon>
        <taxon>Epsilonproteobacteria</taxon>
        <taxon>Campylobacterales</taxon>
        <taxon>Campylobacteraceae</taxon>
        <taxon>Campylobacter</taxon>
    </lineage>
</organism>
<keyword evidence="12 18" id="KW-0548">Nucleotidyltransferase</keyword>
<comment type="pathway">
    <text evidence="4">Lipid metabolism.</text>
</comment>
<evidence type="ECO:0000256" key="1">
    <source>
        <dbReference type="ARBA" id="ARBA00001698"/>
    </source>
</evidence>
<comment type="catalytic activity">
    <reaction evidence="1 18">
        <text>a 1,2-diacyl-sn-glycero-3-phosphate + CTP + H(+) = a CDP-1,2-diacyl-sn-glycerol + diphosphate</text>
        <dbReference type="Rhea" id="RHEA:16229"/>
        <dbReference type="ChEBI" id="CHEBI:15378"/>
        <dbReference type="ChEBI" id="CHEBI:33019"/>
        <dbReference type="ChEBI" id="CHEBI:37563"/>
        <dbReference type="ChEBI" id="CHEBI:58332"/>
        <dbReference type="ChEBI" id="CHEBI:58608"/>
        <dbReference type="EC" id="2.7.7.41"/>
    </reaction>
</comment>
<evidence type="ECO:0000256" key="17">
    <source>
        <dbReference type="ARBA" id="ARBA00023264"/>
    </source>
</evidence>
<dbReference type="GO" id="GO:0016024">
    <property type="term" value="P:CDP-diacylglycerol biosynthetic process"/>
    <property type="evidence" value="ECO:0007669"/>
    <property type="project" value="UniProtKB-UniPathway"/>
</dbReference>
<protein>
    <recommendedName>
        <fullName evidence="7 18">Phosphatidate cytidylyltransferase</fullName>
        <ecNumber evidence="6 18">2.7.7.41</ecNumber>
    </recommendedName>
</protein>
<dbReference type="InterPro" id="IPR000374">
    <property type="entry name" value="PC_trans"/>
</dbReference>
<evidence type="ECO:0000256" key="2">
    <source>
        <dbReference type="ARBA" id="ARBA00004651"/>
    </source>
</evidence>
<keyword evidence="13" id="KW-1133">Transmembrane helix</keyword>
<dbReference type="EC" id="2.7.7.41" evidence="6 18"/>
<reference evidence="19 20" key="1">
    <citation type="submission" date="2018-06" db="EMBL/GenBank/DDBJ databases">
        <authorList>
            <consortium name="Pathogen Informatics"/>
            <person name="Doyle S."/>
        </authorList>
    </citation>
    <scope>NUCLEOTIDE SEQUENCE [LARGE SCALE GENOMIC DNA]</scope>
    <source>
        <strain evidence="19 20">NCTC12475</strain>
    </source>
</reference>
<evidence type="ECO:0000256" key="16">
    <source>
        <dbReference type="ARBA" id="ARBA00023209"/>
    </source>
</evidence>